<dbReference type="SMART" id="SM00220">
    <property type="entry name" value="S_TKc"/>
    <property type="match status" value="1"/>
</dbReference>
<dbReference type="SUPFAM" id="SSF53098">
    <property type="entry name" value="Ribonuclease H-like"/>
    <property type="match status" value="1"/>
</dbReference>
<dbReference type="InterPro" id="IPR052035">
    <property type="entry name" value="ZnF_BED_domain_contain"/>
</dbReference>
<dbReference type="GO" id="GO:0046983">
    <property type="term" value="F:protein dimerization activity"/>
    <property type="evidence" value="ECO:0007669"/>
    <property type="project" value="InterPro"/>
</dbReference>
<dbReference type="OrthoDB" id="1732493at2759"/>
<name>A0A438EQ67_VITVI</name>
<keyword evidence="4" id="KW-0808">Transferase</keyword>
<dbReference type="InterPro" id="IPR008906">
    <property type="entry name" value="HATC_C_dom"/>
</dbReference>
<dbReference type="InterPro" id="IPR011009">
    <property type="entry name" value="Kinase-like_dom_sf"/>
</dbReference>
<dbReference type="Pfam" id="PF05699">
    <property type="entry name" value="Dimer_Tnp_hAT"/>
    <property type="match status" value="1"/>
</dbReference>
<dbReference type="Pfam" id="PF00069">
    <property type="entry name" value="Pkinase"/>
    <property type="match status" value="1"/>
</dbReference>
<dbReference type="Proteomes" id="UP000288805">
    <property type="component" value="Unassembled WGS sequence"/>
</dbReference>
<feature type="region of interest" description="Disordered" evidence="2">
    <location>
        <begin position="858"/>
        <end position="884"/>
    </location>
</feature>
<dbReference type="FunFam" id="1.10.510.10:FF:000043">
    <property type="entry name" value="probable serine/threonine-protein kinase At1g54610"/>
    <property type="match status" value="1"/>
</dbReference>
<dbReference type="GO" id="GO:0004672">
    <property type="term" value="F:protein kinase activity"/>
    <property type="evidence" value="ECO:0007669"/>
    <property type="project" value="InterPro"/>
</dbReference>
<dbReference type="InterPro" id="IPR025525">
    <property type="entry name" value="hAT-like_transposase_RNase-H"/>
</dbReference>
<protein>
    <submittedName>
        <fullName evidence="4">Putative serine/threonine-protein kinase</fullName>
    </submittedName>
</protein>
<dbReference type="EMBL" id="QGNW01001218">
    <property type="protein sequence ID" value="RVW49881.1"/>
    <property type="molecule type" value="Genomic_DNA"/>
</dbReference>
<evidence type="ECO:0000259" key="3">
    <source>
        <dbReference type="PROSITE" id="PS50011"/>
    </source>
</evidence>
<evidence type="ECO:0000313" key="4">
    <source>
        <dbReference type="EMBL" id="RVW49881.1"/>
    </source>
</evidence>
<dbReference type="InterPro" id="IPR036236">
    <property type="entry name" value="Znf_C2H2_sf"/>
</dbReference>
<evidence type="ECO:0000313" key="5">
    <source>
        <dbReference type="Proteomes" id="UP000288805"/>
    </source>
</evidence>
<dbReference type="PANTHER" id="PTHR46481:SF11">
    <property type="entry name" value="ZINC FINGER BED DOMAIN-CONTAINING PROTEIN RICESLEEPER 2-LIKE"/>
    <property type="match status" value="1"/>
</dbReference>
<feature type="domain" description="Protein kinase" evidence="3">
    <location>
        <begin position="551"/>
        <end position="850"/>
    </location>
</feature>
<proteinExistence type="predicted"/>
<keyword evidence="4" id="KW-0418">Kinase</keyword>
<dbReference type="SUPFAM" id="SSF56112">
    <property type="entry name" value="Protein kinase-like (PK-like)"/>
    <property type="match status" value="1"/>
</dbReference>
<sequence>MPSTGSNPATGSTSTTDGSLTCKKRKLTSIVWNEFEKVIIDGQDYAICKHCKSKLKADSKNGTKHLHVHLDRCIKRRNVDIKQQFLAIERKGYGKVQIGGFTFDQDISREKLARAIILHEYPLSIVDHAGFRDFASSLQPLFKMVSRNTIKDDIMTIYEFEKGKMSSYLEKLETRMAITTDMWTSNKKKGYMAITVHYIDESWLLHHHIVRFVYVPPPHTKEVLSDVLLDFLLDWNMDRKLSTITMDNCSTHVLNLIVKEGLDVIRVEIEKIRESVAYWSATPSRVEKFEDAARQLRLPCNKKLCLDWRNYPTANTFFIKVCEIKEALYDWLICSNEVVSTMASSMLEKFDKYWSGCHIVMAIAVVLDPRYKMKILEFYFSIMYGSEASSEIGKIRQLCYDLLSEYQSKSKMGQQTSSHGASSVSNLFELTYDEQDPLSKFDLFVHSTSEEGHAKSELDYYLEETVLPRISDFDVLSWWKTNGIKYPTLQMIVRDIYAIPVSTVASESAFSTGGRMVSKHRSRLHPNTLEAFMCAQSWLGNEMEGISADLIAVNEDVGAACWGISVYISPMPLGIVVAGARLLKNKGDGKQKREGPLQALGSTVEYSERVGMMSKAACLLDHPNIIKLEGLVTSRMSCSLYLVFEYMEHDLAGLASHLGLKFTEPQVKCYMQQLLRGLDHCHNRGVLYRDIKGSNLLIDNSGILKIADFGLASFFDPHQIQPLTSRVVTLWYRPPELLLGATYYGTVVDLWSTGCILAELYAVKPIMPGRTEVEQLHKIFKLCGSPSEDYWRKSKLPHATIFKPQQPYRRCVAETFKDFPTPALGLMETLLSIDPADRGSAASAFKSEFFTVKPLPGDPSSLPKYPPSKEFDAKVRDEEARRDDENASPKAALEFLAKHCQWAVVTLGSNRCLAKCGRERQIDVDMYITHLKLYAHLLHIAVGGCCTVDKGGLQLLQSPPLWSPFEWQLEVKLLDCFISQRKITMEPMSQNFSNWEKPNTRTRAPPRPAPPRPAPKTHLVRGWDYQVYSKRERDTLTRPAPGLGWGWERDSDNWDGNGVGVARPKPAPLPILVLRGDLLESELPSFESRVIRAMEASQFKLVGMNITKKNYELCLPICCASNNAFDYPYPTKHIFRNHICMASVADQSNPSFQCEEGNTKRTSFDIFFIVHALSLLFNSMPNTLPVSEDKLLACKCLCLQISKA</sequence>
<reference evidence="4 5" key="1">
    <citation type="journal article" date="2018" name="PLoS Genet.">
        <title>Population sequencing reveals clonal diversity and ancestral inbreeding in the grapevine cultivar Chardonnay.</title>
        <authorList>
            <person name="Roach M.J."/>
            <person name="Johnson D.L."/>
            <person name="Bohlmann J."/>
            <person name="van Vuuren H.J."/>
            <person name="Jones S.J."/>
            <person name="Pretorius I.S."/>
            <person name="Schmidt S.A."/>
            <person name="Borneman A.R."/>
        </authorList>
    </citation>
    <scope>NUCLEOTIDE SEQUENCE [LARGE SCALE GENOMIC DNA]</scope>
    <source>
        <strain evidence="5">cv. Chardonnay</strain>
        <tissue evidence="4">Leaf</tissue>
    </source>
</reference>
<dbReference type="PROSITE" id="PS00108">
    <property type="entry name" value="PROTEIN_KINASE_ST"/>
    <property type="match status" value="1"/>
</dbReference>
<feature type="compositionally biased region" description="Basic and acidic residues" evidence="2">
    <location>
        <begin position="867"/>
        <end position="884"/>
    </location>
</feature>
<dbReference type="SUPFAM" id="SSF57667">
    <property type="entry name" value="beta-beta-alpha zinc fingers"/>
    <property type="match status" value="1"/>
</dbReference>
<dbReference type="PANTHER" id="PTHR46481">
    <property type="entry name" value="ZINC FINGER BED DOMAIN-CONTAINING PROTEIN 4"/>
    <property type="match status" value="1"/>
</dbReference>
<comment type="caution">
    <text evidence="4">The sequence shown here is derived from an EMBL/GenBank/DDBJ whole genome shotgun (WGS) entry which is preliminary data.</text>
</comment>
<dbReference type="Gene3D" id="1.10.510.10">
    <property type="entry name" value="Transferase(Phosphotransferase) domain 1"/>
    <property type="match status" value="1"/>
</dbReference>
<accession>A0A438EQ67</accession>
<dbReference type="AlphaFoldDB" id="A0A438EQ67"/>
<dbReference type="InterPro" id="IPR012337">
    <property type="entry name" value="RNaseH-like_sf"/>
</dbReference>
<keyword evidence="1" id="KW-0238">DNA-binding</keyword>
<dbReference type="Gene3D" id="3.30.200.20">
    <property type="entry name" value="Phosphorylase Kinase, domain 1"/>
    <property type="match status" value="1"/>
</dbReference>
<dbReference type="Pfam" id="PF14372">
    <property type="entry name" value="hAT-like_RNase-H"/>
    <property type="match status" value="1"/>
</dbReference>
<gene>
    <name evidence="4" type="primary">VvCHDh000010_0</name>
    <name evidence="4" type="ORF">CK203_112390</name>
</gene>
<dbReference type="GO" id="GO:0005524">
    <property type="term" value="F:ATP binding"/>
    <property type="evidence" value="ECO:0007669"/>
    <property type="project" value="InterPro"/>
</dbReference>
<dbReference type="InterPro" id="IPR008271">
    <property type="entry name" value="Ser/Thr_kinase_AS"/>
</dbReference>
<dbReference type="PROSITE" id="PS50011">
    <property type="entry name" value="PROTEIN_KINASE_DOM"/>
    <property type="match status" value="1"/>
</dbReference>
<evidence type="ECO:0000256" key="1">
    <source>
        <dbReference type="ARBA" id="ARBA00023125"/>
    </source>
</evidence>
<feature type="region of interest" description="Disordered" evidence="2">
    <location>
        <begin position="991"/>
        <end position="1016"/>
    </location>
</feature>
<dbReference type="GO" id="GO:0003677">
    <property type="term" value="F:DNA binding"/>
    <property type="evidence" value="ECO:0007669"/>
    <property type="project" value="UniProtKB-KW"/>
</dbReference>
<dbReference type="InterPro" id="IPR000719">
    <property type="entry name" value="Prot_kinase_dom"/>
</dbReference>
<dbReference type="SMART" id="SM00614">
    <property type="entry name" value="ZnF_BED"/>
    <property type="match status" value="1"/>
</dbReference>
<evidence type="ECO:0000256" key="2">
    <source>
        <dbReference type="SAM" id="MobiDB-lite"/>
    </source>
</evidence>
<organism evidence="4 5">
    <name type="scientific">Vitis vinifera</name>
    <name type="common">Grape</name>
    <dbReference type="NCBI Taxonomy" id="29760"/>
    <lineage>
        <taxon>Eukaryota</taxon>
        <taxon>Viridiplantae</taxon>
        <taxon>Streptophyta</taxon>
        <taxon>Embryophyta</taxon>
        <taxon>Tracheophyta</taxon>
        <taxon>Spermatophyta</taxon>
        <taxon>Magnoliopsida</taxon>
        <taxon>eudicotyledons</taxon>
        <taxon>Gunneridae</taxon>
        <taxon>Pentapetalae</taxon>
        <taxon>rosids</taxon>
        <taxon>Vitales</taxon>
        <taxon>Vitaceae</taxon>
        <taxon>Viteae</taxon>
        <taxon>Vitis</taxon>
    </lineage>
</organism>
<feature type="compositionally biased region" description="Pro residues" evidence="2">
    <location>
        <begin position="1005"/>
        <end position="1014"/>
    </location>
</feature>